<keyword evidence="3" id="KW-0032">Aminotransferase</keyword>
<feature type="domain" description="Aminomethyltransferase C-terminal" evidence="8">
    <location>
        <begin position="297"/>
        <end position="374"/>
    </location>
</feature>
<dbReference type="EC" id="2.1.2.10" evidence="2"/>
<dbReference type="GO" id="GO:0004047">
    <property type="term" value="F:aminomethyltransferase activity"/>
    <property type="evidence" value="ECO:0007669"/>
    <property type="project" value="UniProtKB-EC"/>
</dbReference>
<dbReference type="InterPro" id="IPR013977">
    <property type="entry name" value="GcvT_C"/>
</dbReference>
<protein>
    <recommendedName>
        <fullName evidence="2">aminomethyltransferase</fullName>
        <ecNumber evidence="2">2.1.2.10</ecNumber>
    </recommendedName>
    <alternativeName>
        <fullName evidence="5">Glycine cleavage system T protein</fullName>
    </alternativeName>
</protein>
<reference evidence="9" key="1">
    <citation type="submission" date="2018-05" db="EMBL/GenBank/DDBJ databases">
        <authorList>
            <person name="Lanie J.A."/>
            <person name="Ng W.-L."/>
            <person name="Kazmierczak K.M."/>
            <person name="Andrzejewski T.M."/>
            <person name="Davidsen T.M."/>
            <person name="Wayne K.J."/>
            <person name="Tettelin H."/>
            <person name="Glass J.I."/>
            <person name="Rusch D."/>
            <person name="Podicherti R."/>
            <person name="Tsui H.-C.T."/>
            <person name="Winkler M.E."/>
        </authorList>
    </citation>
    <scope>NUCLEOTIDE SEQUENCE</scope>
</reference>
<dbReference type="Pfam" id="PF01571">
    <property type="entry name" value="GCV_T"/>
    <property type="match status" value="1"/>
</dbReference>
<dbReference type="AlphaFoldDB" id="A0A381T7N0"/>
<dbReference type="PANTHER" id="PTHR43757:SF2">
    <property type="entry name" value="AMINOMETHYLTRANSFERASE, MITOCHONDRIAL"/>
    <property type="match status" value="1"/>
</dbReference>
<dbReference type="HAMAP" id="MF_00259">
    <property type="entry name" value="GcvT"/>
    <property type="match status" value="1"/>
</dbReference>
<dbReference type="GO" id="GO:0005829">
    <property type="term" value="C:cytosol"/>
    <property type="evidence" value="ECO:0007669"/>
    <property type="project" value="TreeGrafter"/>
</dbReference>
<evidence type="ECO:0000259" key="8">
    <source>
        <dbReference type="Pfam" id="PF08669"/>
    </source>
</evidence>
<dbReference type="NCBIfam" id="TIGR00528">
    <property type="entry name" value="gcvT"/>
    <property type="match status" value="1"/>
</dbReference>
<feature type="domain" description="GCVT N-terminal" evidence="7">
    <location>
        <begin position="22"/>
        <end position="277"/>
    </location>
</feature>
<dbReference type="InterPro" id="IPR006222">
    <property type="entry name" value="GCVT_N"/>
</dbReference>
<dbReference type="Pfam" id="PF08669">
    <property type="entry name" value="GCV_T_C"/>
    <property type="match status" value="1"/>
</dbReference>
<dbReference type="Gene3D" id="2.40.30.110">
    <property type="entry name" value="Aminomethyltransferase beta-barrel domains"/>
    <property type="match status" value="1"/>
</dbReference>
<evidence type="ECO:0000256" key="2">
    <source>
        <dbReference type="ARBA" id="ARBA00012616"/>
    </source>
</evidence>
<evidence type="ECO:0000256" key="6">
    <source>
        <dbReference type="ARBA" id="ARBA00047665"/>
    </source>
</evidence>
<dbReference type="GO" id="GO:0006546">
    <property type="term" value="P:glycine catabolic process"/>
    <property type="evidence" value="ECO:0007669"/>
    <property type="project" value="InterPro"/>
</dbReference>
<dbReference type="Gene3D" id="3.30.70.1400">
    <property type="entry name" value="Aminomethyltransferase beta-barrel domains"/>
    <property type="match status" value="1"/>
</dbReference>
<gene>
    <name evidence="9" type="ORF">METZ01_LOCUS62627</name>
</gene>
<evidence type="ECO:0000256" key="4">
    <source>
        <dbReference type="ARBA" id="ARBA00022679"/>
    </source>
</evidence>
<dbReference type="InterPro" id="IPR029043">
    <property type="entry name" value="GcvT/YgfZ_C"/>
</dbReference>
<dbReference type="EMBL" id="UINC01003850">
    <property type="protein sequence ID" value="SVA09773.1"/>
    <property type="molecule type" value="Genomic_DNA"/>
</dbReference>
<dbReference type="Gene3D" id="4.10.1250.10">
    <property type="entry name" value="Aminomethyltransferase fragment"/>
    <property type="match status" value="1"/>
</dbReference>
<dbReference type="PANTHER" id="PTHR43757">
    <property type="entry name" value="AMINOMETHYLTRANSFERASE"/>
    <property type="match status" value="1"/>
</dbReference>
<evidence type="ECO:0000313" key="9">
    <source>
        <dbReference type="EMBL" id="SVA09773.1"/>
    </source>
</evidence>
<dbReference type="InterPro" id="IPR028896">
    <property type="entry name" value="GcvT/YgfZ/DmdA"/>
</dbReference>
<dbReference type="InterPro" id="IPR006223">
    <property type="entry name" value="GcvT"/>
</dbReference>
<dbReference type="FunFam" id="2.40.30.110:FF:000003">
    <property type="entry name" value="Aminomethyltransferase"/>
    <property type="match status" value="1"/>
</dbReference>
<evidence type="ECO:0000256" key="3">
    <source>
        <dbReference type="ARBA" id="ARBA00022576"/>
    </source>
</evidence>
<dbReference type="SUPFAM" id="SSF101790">
    <property type="entry name" value="Aminomethyltransferase beta-barrel domain"/>
    <property type="match status" value="1"/>
</dbReference>
<proteinExistence type="inferred from homology"/>
<name>A0A381T7N0_9ZZZZ</name>
<keyword evidence="4" id="KW-0808">Transferase</keyword>
<dbReference type="GO" id="GO:0005960">
    <property type="term" value="C:glycine cleavage complex"/>
    <property type="evidence" value="ECO:0007669"/>
    <property type="project" value="InterPro"/>
</dbReference>
<dbReference type="NCBIfam" id="NF001567">
    <property type="entry name" value="PRK00389.1"/>
    <property type="match status" value="1"/>
</dbReference>
<comment type="similarity">
    <text evidence="1">Belongs to the GcvT family.</text>
</comment>
<dbReference type="SUPFAM" id="SSF103025">
    <property type="entry name" value="Folate-binding domain"/>
    <property type="match status" value="1"/>
</dbReference>
<dbReference type="InterPro" id="IPR022903">
    <property type="entry name" value="GcvT_bac"/>
</dbReference>
<organism evidence="9">
    <name type="scientific">marine metagenome</name>
    <dbReference type="NCBI Taxonomy" id="408172"/>
    <lineage>
        <taxon>unclassified sequences</taxon>
        <taxon>metagenomes</taxon>
        <taxon>ecological metagenomes</taxon>
    </lineage>
</organism>
<evidence type="ECO:0000256" key="1">
    <source>
        <dbReference type="ARBA" id="ARBA00008609"/>
    </source>
</evidence>
<comment type="catalytic activity">
    <reaction evidence="6">
        <text>N(6)-[(R)-S(8)-aminomethyldihydrolipoyl]-L-lysyl-[protein] + (6S)-5,6,7,8-tetrahydrofolate = N(6)-[(R)-dihydrolipoyl]-L-lysyl-[protein] + (6R)-5,10-methylene-5,6,7,8-tetrahydrofolate + NH4(+)</text>
        <dbReference type="Rhea" id="RHEA:16945"/>
        <dbReference type="Rhea" id="RHEA-COMP:10475"/>
        <dbReference type="Rhea" id="RHEA-COMP:10492"/>
        <dbReference type="ChEBI" id="CHEBI:15636"/>
        <dbReference type="ChEBI" id="CHEBI:28938"/>
        <dbReference type="ChEBI" id="CHEBI:57453"/>
        <dbReference type="ChEBI" id="CHEBI:83100"/>
        <dbReference type="ChEBI" id="CHEBI:83143"/>
        <dbReference type="EC" id="2.1.2.10"/>
    </reaction>
</comment>
<sequence>MVEDLKPMVQNITTNLKVTPLLDLHKELGAKLVPFAGWNMPIQFSGVMSEHTCVREKVGLFDVSHMGEIEVEGKDAKKFLQFLLSNNMEKMFDGSILYSLMCYETGGVVDDLLVYRFSENHYFLCVNASNSAKDYEWVTRHASSFNVNIKNISSETSQLALQGPEAKNVLQTLCDISLNDLPYYNFRKGRVNNVESIISRTGYTGEDGFELYLSPEKVSEVFRLLMEQGRPYGIQPIGLGARDTLRIEMGYPLYGNEIDDNPTPLDAGLGWVIKFDKGEFLGRGPLLKQKEQGGSRRKLVGVKLLTRGVPRAHYQVLKNGGSVGEVASGTFSPTLNTGIGLCYLSREYSDVGNHLDIKIRDQLVAAEVVKLPFVPSRVKK</sequence>
<dbReference type="FunFam" id="3.30.70.1400:FF:000001">
    <property type="entry name" value="Aminomethyltransferase"/>
    <property type="match status" value="1"/>
</dbReference>
<dbReference type="Gene3D" id="3.30.1360.120">
    <property type="entry name" value="Probable tRNA modification gtpase trme, domain 1"/>
    <property type="match status" value="1"/>
</dbReference>
<evidence type="ECO:0000256" key="5">
    <source>
        <dbReference type="ARBA" id="ARBA00031395"/>
    </source>
</evidence>
<dbReference type="InterPro" id="IPR027266">
    <property type="entry name" value="TrmE/GcvT-like"/>
</dbReference>
<dbReference type="PIRSF" id="PIRSF006487">
    <property type="entry name" value="GcvT"/>
    <property type="match status" value="1"/>
</dbReference>
<dbReference type="FunFam" id="4.10.1250.10:FF:000001">
    <property type="entry name" value="Aminomethyltransferase"/>
    <property type="match status" value="1"/>
</dbReference>
<dbReference type="GO" id="GO:0008483">
    <property type="term" value="F:transaminase activity"/>
    <property type="evidence" value="ECO:0007669"/>
    <property type="project" value="UniProtKB-KW"/>
</dbReference>
<accession>A0A381T7N0</accession>
<evidence type="ECO:0000259" key="7">
    <source>
        <dbReference type="Pfam" id="PF01571"/>
    </source>
</evidence>